<evidence type="ECO:0000256" key="5">
    <source>
        <dbReference type="ARBA" id="ARBA00048124"/>
    </source>
</evidence>
<dbReference type="Pfam" id="PF08652">
    <property type="entry name" value="RAI1"/>
    <property type="match status" value="1"/>
</dbReference>
<dbReference type="GO" id="GO:0110155">
    <property type="term" value="P:NAD-cap decapping"/>
    <property type="evidence" value="ECO:0007669"/>
    <property type="project" value="TreeGrafter"/>
</dbReference>
<dbReference type="InterPro" id="IPR039039">
    <property type="entry name" value="RAI1-like_fam"/>
</dbReference>
<dbReference type="GO" id="GO:0046872">
    <property type="term" value="F:metal ion binding"/>
    <property type="evidence" value="ECO:0007669"/>
    <property type="project" value="UniProtKB-KW"/>
</dbReference>
<dbReference type="AlphaFoldDB" id="A0AA35IXB5"/>
<keyword evidence="6" id="KW-0694">RNA-binding</keyword>
<keyword evidence="6" id="KW-0547">Nucleotide-binding</keyword>
<organism evidence="8 9">
    <name type="scientific">Saccharomyces mikatae IFO 1815</name>
    <dbReference type="NCBI Taxonomy" id="226126"/>
    <lineage>
        <taxon>Eukaryota</taxon>
        <taxon>Fungi</taxon>
        <taxon>Dikarya</taxon>
        <taxon>Ascomycota</taxon>
        <taxon>Saccharomycotina</taxon>
        <taxon>Saccharomycetes</taxon>
        <taxon>Saccharomycetales</taxon>
        <taxon>Saccharomycetaceae</taxon>
        <taxon>Saccharomyces</taxon>
    </lineage>
</organism>
<evidence type="ECO:0000256" key="1">
    <source>
        <dbReference type="ARBA" id="ARBA00001968"/>
    </source>
</evidence>
<feature type="domain" description="RAI1-like" evidence="7">
    <location>
        <begin position="137"/>
        <end position="431"/>
    </location>
</feature>
<dbReference type="PANTHER" id="PTHR12395:SF25">
    <property type="entry name" value="DECAPPING AND EXORIBONUCLEASE PROTEIN 1"/>
    <property type="match status" value="1"/>
</dbReference>
<evidence type="ECO:0000256" key="6">
    <source>
        <dbReference type="RuleBase" id="RU367113"/>
    </source>
</evidence>
<name>A0AA35IXB5_SACMI</name>
<reference evidence="8" key="1">
    <citation type="submission" date="2022-10" db="EMBL/GenBank/DDBJ databases">
        <authorList>
            <person name="Byrne P K."/>
        </authorList>
    </citation>
    <scope>NUCLEOTIDE SEQUENCE</scope>
    <source>
        <strain evidence="8">IFO1815</strain>
    </source>
</reference>
<dbReference type="RefSeq" id="XP_056081343.1">
    <property type="nucleotide sequence ID" value="XM_056221565.1"/>
</dbReference>
<evidence type="ECO:0000256" key="4">
    <source>
        <dbReference type="ARBA" id="ARBA00044676"/>
    </source>
</evidence>
<dbReference type="EC" id="3.6.1.-" evidence="6"/>
<evidence type="ECO:0000313" key="9">
    <source>
        <dbReference type="Proteomes" id="UP001161438"/>
    </source>
</evidence>
<evidence type="ECO:0000259" key="7">
    <source>
        <dbReference type="Pfam" id="PF08652"/>
    </source>
</evidence>
<dbReference type="GO" id="GO:0004518">
    <property type="term" value="F:nuclease activity"/>
    <property type="evidence" value="ECO:0007669"/>
    <property type="project" value="UniProtKB-KW"/>
</dbReference>
<dbReference type="InterPro" id="IPR013961">
    <property type="entry name" value="RAI1"/>
</dbReference>
<dbReference type="GO" id="GO:0000166">
    <property type="term" value="F:nucleotide binding"/>
    <property type="evidence" value="ECO:0007669"/>
    <property type="project" value="UniProtKB-KW"/>
</dbReference>
<keyword evidence="3 6" id="KW-0540">Nuclease</keyword>
<dbReference type="EMBL" id="OX365760">
    <property type="protein sequence ID" value="CAI4038228.1"/>
    <property type="molecule type" value="Genomic_DNA"/>
</dbReference>
<keyword evidence="6" id="KW-0479">Metal-binding</keyword>
<comment type="cofactor">
    <cofactor evidence="1 6">
        <name>a divalent metal cation</name>
        <dbReference type="ChEBI" id="CHEBI:60240"/>
    </cofactor>
</comment>
<comment type="function">
    <text evidence="6">Decapping enzyme for NAD-capped RNAs: specifically hydrolyzes the nicotinamide adenine dinucleotide (NAD) cap from a subset of RNAs by removing the entire NAD moiety from the 5'-end of an NAD-capped RNA.</text>
</comment>
<dbReference type="GO" id="GO:0005829">
    <property type="term" value="C:cytosol"/>
    <property type="evidence" value="ECO:0007669"/>
    <property type="project" value="TreeGrafter"/>
</dbReference>
<comment type="similarity">
    <text evidence="2 6">Belongs to the DXO/Dom3Z family.</text>
</comment>
<comment type="catalytic activity">
    <reaction evidence="5">
        <text>a 5'-end NAD(+)-phospho-ribonucleoside in mRNA + H2O = a 5'-end phospho-ribonucleoside in mRNA + NAD(+) + H(+)</text>
        <dbReference type="Rhea" id="RHEA:60880"/>
        <dbReference type="Rhea" id="RHEA-COMP:15692"/>
        <dbReference type="Rhea" id="RHEA-COMP:15698"/>
        <dbReference type="ChEBI" id="CHEBI:15377"/>
        <dbReference type="ChEBI" id="CHEBI:15378"/>
        <dbReference type="ChEBI" id="CHEBI:57540"/>
        <dbReference type="ChEBI" id="CHEBI:138282"/>
        <dbReference type="ChEBI" id="CHEBI:144029"/>
    </reaction>
    <physiologicalReaction direction="left-to-right" evidence="5">
        <dbReference type="Rhea" id="RHEA:60881"/>
    </physiologicalReaction>
</comment>
<dbReference type="GO" id="GO:0003723">
    <property type="term" value="F:RNA binding"/>
    <property type="evidence" value="ECO:0007669"/>
    <property type="project" value="UniProtKB-KW"/>
</dbReference>
<protein>
    <recommendedName>
        <fullName evidence="6">Decapping nuclease</fullName>
        <ecNumber evidence="6">3.6.1.-</ecNumber>
    </recommendedName>
</protein>
<keyword evidence="6" id="KW-0539">Nucleus</keyword>
<comment type="catalytic activity">
    <reaction evidence="4">
        <text>a 5'-end (N(7)-methyl 5'-triphosphoguanosine)-ribonucleoside-ribonucleotide in mRNA + H2O = a (N(7)-methyl 5'-triphosphoguanosine)-nucleoside + a 5'-end phospho-ribonucleoside in mRNA + H(+)</text>
        <dbReference type="Rhea" id="RHEA:66928"/>
        <dbReference type="Rhea" id="RHEA-COMP:15692"/>
        <dbReference type="Rhea" id="RHEA-COMP:17313"/>
        <dbReference type="ChEBI" id="CHEBI:15377"/>
        <dbReference type="ChEBI" id="CHEBI:15378"/>
        <dbReference type="ChEBI" id="CHEBI:138282"/>
        <dbReference type="ChEBI" id="CHEBI:172876"/>
        <dbReference type="ChEBI" id="CHEBI:172877"/>
    </reaction>
    <physiologicalReaction direction="left-to-right" evidence="4">
        <dbReference type="Rhea" id="RHEA:66929"/>
    </physiologicalReaction>
</comment>
<keyword evidence="9" id="KW-1185">Reference proteome</keyword>
<comment type="subcellular location">
    <subcellularLocation>
        <location evidence="6">Nucleus</location>
    </subcellularLocation>
</comment>
<proteinExistence type="inferred from homology"/>
<evidence type="ECO:0000313" key="8">
    <source>
        <dbReference type="EMBL" id="CAI4038228.1"/>
    </source>
</evidence>
<keyword evidence="6" id="KW-0378">Hydrolase</keyword>
<dbReference type="Proteomes" id="UP001161438">
    <property type="component" value="Chromosome 4"/>
</dbReference>
<sequence length="446" mass="50619">MPTEHDAVVRLTKELDGINLHSAPDIVREHQKKSFNWKTNSVSSLGNMSLQQSENHINGHPKFTRVSYTSFSHSGMHKFPAKPPRDIFHESKEVALFTNGQAYTTVRKDILPNLKGDIAELCERSLLDARERKLPYLGHDLFANIGQFVPMTISELDSILPCISYIENWRLNNHGEDFKIGRKFTVVTTRHHIVDMTMHLFDRRNKKRSLVATYMGAGLISFSRNQKNDSRMSKEGIYSSDPNMKKICYSGFEFENWVTEGIKAADLNGSKLPVFSVVESKLSEEIGLLIRCEMDAFNPVSGANTELKCFAPLSMHNSNHRRKLLKTWIQTGLSPNSDIMIGLRDSHSGQLLDIQWYSRDSLCMKFNHSGLPSNKRELNYNAKVAVEWCNHCIKSICELLGANISDYSCKNPESFEISIDSNNTIAITKLKNIPKHVELFGTSIHV</sequence>
<dbReference type="PANTHER" id="PTHR12395">
    <property type="entry name" value="DOM-3 RELATED"/>
    <property type="match status" value="1"/>
</dbReference>
<accession>A0AA35IXB5</accession>
<gene>
    <name evidence="8" type="primary">SMKI04G5700</name>
    <name evidence="8" type="ORF">SMKI_04G5700</name>
</gene>
<evidence type="ECO:0000256" key="2">
    <source>
        <dbReference type="ARBA" id="ARBA00006562"/>
    </source>
</evidence>
<dbReference type="GeneID" id="80917439"/>
<evidence type="ECO:0000256" key="3">
    <source>
        <dbReference type="ARBA" id="ARBA00022722"/>
    </source>
</evidence>
<dbReference type="GO" id="GO:0034353">
    <property type="term" value="F:mRNA 5'-diphosphatase activity"/>
    <property type="evidence" value="ECO:0007669"/>
    <property type="project" value="TreeGrafter"/>
</dbReference>
<dbReference type="GO" id="GO:0005634">
    <property type="term" value="C:nucleus"/>
    <property type="evidence" value="ECO:0007669"/>
    <property type="project" value="UniProtKB-SubCell"/>
</dbReference>
<dbReference type="GO" id="GO:0000956">
    <property type="term" value="P:nuclear-transcribed mRNA catabolic process"/>
    <property type="evidence" value="ECO:0007669"/>
    <property type="project" value="TreeGrafter"/>
</dbReference>